<keyword evidence="2" id="KW-1185">Reference proteome</keyword>
<reference evidence="1" key="1">
    <citation type="submission" date="2023-05" db="EMBL/GenBank/DDBJ databases">
        <title>Nepenthes gracilis genome sequencing.</title>
        <authorList>
            <person name="Fukushima K."/>
        </authorList>
    </citation>
    <scope>NUCLEOTIDE SEQUENCE</scope>
    <source>
        <strain evidence="1">SING2019-196</strain>
    </source>
</reference>
<evidence type="ECO:0000313" key="2">
    <source>
        <dbReference type="Proteomes" id="UP001279734"/>
    </source>
</evidence>
<proteinExistence type="predicted"/>
<name>A0AAD3T1J3_NEPGR</name>
<organism evidence="1 2">
    <name type="scientific">Nepenthes gracilis</name>
    <name type="common">Slender pitcher plant</name>
    <dbReference type="NCBI Taxonomy" id="150966"/>
    <lineage>
        <taxon>Eukaryota</taxon>
        <taxon>Viridiplantae</taxon>
        <taxon>Streptophyta</taxon>
        <taxon>Embryophyta</taxon>
        <taxon>Tracheophyta</taxon>
        <taxon>Spermatophyta</taxon>
        <taxon>Magnoliopsida</taxon>
        <taxon>eudicotyledons</taxon>
        <taxon>Gunneridae</taxon>
        <taxon>Pentapetalae</taxon>
        <taxon>Caryophyllales</taxon>
        <taxon>Nepenthaceae</taxon>
        <taxon>Nepenthes</taxon>
    </lineage>
</organism>
<evidence type="ECO:0000313" key="1">
    <source>
        <dbReference type="EMBL" id="GMH21323.1"/>
    </source>
</evidence>
<comment type="caution">
    <text evidence="1">The sequence shown here is derived from an EMBL/GenBank/DDBJ whole genome shotgun (WGS) entry which is preliminary data.</text>
</comment>
<gene>
    <name evidence="1" type="ORF">Nepgr_023165</name>
</gene>
<sequence length="113" mass="12018">MLLVFFTGGGTGAALLNVEAAGRLGGLLSLNNFFFMGVVMQWGVIPLQMAPVGISPGLELEFGMVMQFGHVVSWVDMLIYMEYAVVDGTALLMDADAGKVESGSWRLADVDGQ</sequence>
<protein>
    <submittedName>
        <fullName evidence="1">Uncharacterized protein</fullName>
    </submittedName>
</protein>
<dbReference type="EMBL" id="BSYO01000023">
    <property type="protein sequence ID" value="GMH21323.1"/>
    <property type="molecule type" value="Genomic_DNA"/>
</dbReference>
<dbReference type="Proteomes" id="UP001279734">
    <property type="component" value="Unassembled WGS sequence"/>
</dbReference>
<accession>A0AAD3T1J3</accession>
<dbReference type="AlphaFoldDB" id="A0AAD3T1J3"/>